<sequence>MGVSGGILLAGGIVLMVFAILSFVRIIPLGVLQQDGSPGGDALAHTAAPGRMTAELQEGQTYFIYLARSAADPRARFDQRPVVTGPSGDPYESGPATVSSNSALRGTEATVEASFVARESGLHTIDVPQPEPAQTEVTAILTLGESTGGFLSGLFGTVGSVFTAIVAGALGLTLLVAGVIWGFARRR</sequence>
<feature type="region of interest" description="Disordered" evidence="1">
    <location>
        <begin position="81"/>
        <end position="105"/>
    </location>
</feature>
<evidence type="ECO:0000313" key="3">
    <source>
        <dbReference type="EMBL" id="GGA02259.1"/>
    </source>
</evidence>
<dbReference type="RefSeq" id="WP_188548966.1">
    <property type="nucleotide sequence ID" value="NZ_BMFY01000001.1"/>
</dbReference>
<evidence type="ECO:0000313" key="4">
    <source>
        <dbReference type="Proteomes" id="UP000616114"/>
    </source>
</evidence>
<organism evidence="3 4">
    <name type="scientific">Sediminivirga luteola</name>
    <dbReference type="NCBI Taxonomy" id="1774748"/>
    <lineage>
        <taxon>Bacteria</taxon>
        <taxon>Bacillati</taxon>
        <taxon>Actinomycetota</taxon>
        <taxon>Actinomycetes</taxon>
        <taxon>Micrococcales</taxon>
        <taxon>Brevibacteriaceae</taxon>
        <taxon>Sediminivirga</taxon>
    </lineage>
</organism>
<dbReference type="Proteomes" id="UP000616114">
    <property type="component" value="Unassembled WGS sequence"/>
</dbReference>
<gene>
    <name evidence="3" type="ORF">GCM10011333_01000</name>
</gene>
<feature type="transmembrane region" description="Helical" evidence="2">
    <location>
        <begin position="161"/>
        <end position="184"/>
    </location>
</feature>
<name>A0A8J2TV49_9MICO</name>
<dbReference type="EMBL" id="BMFY01000001">
    <property type="protein sequence ID" value="GGA02259.1"/>
    <property type="molecule type" value="Genomic_DNA"/>
</dbReference>
<dbReference type="AlphaFoldDB" id="A0A8J2TV49"/>
<keyword evidence="4" id="KW-1185">Reference proteome</keyword>
<evidence type="ECO:0000256" key="2">
    <source>
        <dbReference type="SAM" id="Phobius"/>
    </source>
</evidence>
<keyword evidence="2" id="KW-0472">Membrane</keyword>
<evidence type="ECO:0000256" key="1">
    <source>
        <dbReference type="SAM" id="MobiDB-lite"/>
    </source>
</evidence>
<keyword evidence="2" id="KW-1133">Transmembrane helix</keyword>
<reference evidence="3" key="2">
    <citation type="submission" date="2020-09" db="EMBL/GenBank/DDBJ databases">
        <authorList>
            <person name="Sun Q."/>
            <person name="Zhou Y."/>
        </authorList>
    </citation>
    <scope>NUCLEOTIDE SEQUENCE</scope>
    <source>
        <strain evidence="3">CGMCC 1.12785</strain>
    </source>
</reference>
<keyword evidence="2" id="KW-0812">Transmembrane</keyword>
<feature type="transmembrane region" description="Helical" evidence="2">
    <location>
        <begin position="7"/>
        <end position="27"/>
    </location>
</feature>
<reference evidence="3" key="1">
    <citation type="journal article" date="2014" name="Int. J. Syst. Evol. Microbiol.">
        <title>Complete genome sequence of Corynebacterium casei LMG S-19264T (=DSM 44701T), isolated from a smear-ripened cheese.</title>
        <authorList>
            <consortium name="US DOE Joint Genome Institute (JGI-PGF)"/>
            <person name="Walter F."/>
            <person name="Albersmeier A."/>
            <person name="Kalinowski J."/>
            <person name="Ruckert C."/>
        </authorList>
    </citation>
    <scope>NUCLEOTIDE SEQUENCE</scope>
    <source>
        <strain evidence="3">CGMCC 1.12785</strain>
    </source>
</reference>
<accession>A0A8J2TV49</accession>
<proteinExistence type="predicted"/>
<protein>
    <submittedName>
        <fullName evidence="3">Uncharacterized protein</fullName>
    </submittedName>
</protein>
<comment type="caution">
    <text evidence="3">The sequence shown here is derived from an EMBL/GenBank/DDBJ whole genome shotgun (WGS) entry which is preliminary data.</text>
</comment>